<proteinExistence type="predicted"/>
<comment type="caution">
    <text evidence="1">The sequence shown here is derived from an EMBL/GenBank/DDBJ whole genome shotgun (WGS) entry which is preliminary data.</text>
</comment>
<gene>
    <name evidence="1" type="primary">PHR1_4</name>
    <name evidence="1" type="ORF">DSO57_1034895</name>
</gene>
<organism evidence="1 2">
    <name type="scientific">Entomophthora muscae</name>
    <dbReference type="NCBI Taxonomy" id="34485"/>
    <lineage>
        <taxon>Eukaryota</taxon>
        <taxon>Fungi</taxon>
        <taxon>Fungi incertae sedis</taxon>
        <taxon>Zoopagomycota</taxon>
        <taxon>Entomophthoromycotina</taxon>
        <taxon>Entomophthoromycetes</taxon>
        <taxon>Entomophthorales</taxon>
        <taxon>Entomophthoraceae</taxon>
        <taxon>Entomophthora</taxon>
    </lineage>
</organism>
<dbReference type="EMBL" id="QTSX02003848">
    <property type="protein sequence ID" value="KAJ9067850.1"/>
    <property type="molecule type" value="Genomic_DNA"/>
</dbReference>
<keyword evidence="1" id="KW-0456">Lyase</keyword>
<reference evidence="1" key="1">
    <citation type="submission" date="2022-04" db="EMBL/GenBank/DDBJ databases">
        <title>Genome of the entomopathogenic fungus Entomophthora muscae.</title>
        <authorList>
            <person name="Elya C."/>
            <person name="Lovett B.R."/>
            <person name="Lee E."/>
            <person name="Macias A.M."/>
            <person name="Hajek A.E."/>
            <person name="De Bivort B.L."/>
            <person name="Kasson M.T."/>
            <person name="De Fine Licht H.H."/>
            <person name="Stajich J.E."/>
        </authorList>
    </citation>
    <scope>NUCLEOTIDE SEQUENCE</scope>
    <source>
        <strain evidence="1">Berkeley</strain>
    </source>
</reference>
<keyword evidence="2" id="KW-1185">Reference proteome</keyword>
<accession>A0ACC2SZU3</accession>
<dbReference type="EC" id="4.1.99.3" evidence="1"/>
<protein>
    <submittedName>
        <fullName evidence="1">DNA photolyase phr1</fullName>
        <ecNumber evidence="1">4.1.99.3</ecNumber>
    </submittedName>
</protein>
<sequence>MGDSNLKSAIDEKNILMWFRSDLRLSDNRALQGALKQLDLLNKEKAGTSSLFALFIVSTGEWQEHDASKFKVDFILRNVEKVAEKLKTFGVPLVIKTASNKKSVPNAVMEVCKLYHINEVYCNIEYEVNESKRDEKVKVLLMQNKILLKSYHDQCAVPPKEILKLNSDKPFKVYTPFKKAWMDVVYQNPRHLTLSNSLPSPSFRQPTLPSRYPCAFTSSIPKSADGFALSEEIQRTALELYPAGEVKARERMDAFIAEKLGNYKEDRDFVCKPGTSVISPYLTCGVISSRQCIDMAQKVNNGKLETGDPGAVKWILEIVWREFFRYILVAFPRVSKSLPFIPEASMIKWDEKDGHFDAWKAGLTGYPLVDAGMRELVSTGWISNRIRMTAASFLTKDLLINWQKGEAHFMRHLIDGDLASNNGGWQWAASTGTDPKPYLRIFNPLLQSEKFDPNGEYIRKWVPELRSVKSNKAIHDPFNRLQRDQFNQLGYPVPLVDHHKTKAKAEKVYGAAIHLGGEVSKQSHHKHKGQHEKKRQV</sequence>
<name>A0ACC2SZU3_9FUNG</name>
<evidence type="ECO:0000313" key="1">
    <source>
        <dbReference type="EMBL" id="KAJ9067850.1"/>
    </source>
</evidence>
<dbReference type="Proteomes" id="UP001165960">
    <property type="component" value="Unassembled WGS sequence"/>
</dbReference>
<evidence type="ECO:0000313" key="2">
    <source>
        <dbReference type="Proteomes" id="UP001165960"/>
    </source>
</evidence>